<sequence length="426" mass="48132">MYDAIVLGLGGVGSMALRGLARQERSGKFLGIEAYRLLHPHGSSHGKTRIYRRAYFEHPNYVPWIDESIRVFREMEKEHNDSFVQGCGTVIIEQSQNPTSSDPAHFPKYCQASYQSAMQHGIPVEYLNASALKERFPQFRMEPRNNDMVGLLEPSGGFVRCEKVMAAALQEAKKAPHVDIMEQTRVLSLDYIPSDHGGKPTIELRVQTADDTEPVVVTTRCLLVSAGAWTGQLFPSWAPYLRPIRQFAGWIPVERKPELYSYQQMPTYVIIPPKYHLPLYGFPCDDDDQDGCHKQIKIGIHGRDDFVTDPSNNPKQVSEDEQSEFLHAVQHAFDFDQIHQRGDNKNPITPDQAFAKIQTCMYTMTPDTHFILGTPAGHDQVFCVAGLSGHGYKQAPALGQMMVDYALGNDMSHWKLDFCDPKRFNV</sequence>
<dbReference type="InterPro" id="IPR006076">
    <property type="entry name" value="FAD-dep_OxRdtase"/>
</dbReference>
<comment type="cofactor">
    <cofactor evidence="1">
        <name>FAD</name>
        <dbReference type="ChEBI" id="CHEBI:57692"/>
    </cofactor>
</comment>
<evidence type="ECO:0000256" key="2">
    <source>
        <dbReference type="ARBA" id="ARBA00010989"/>
    </source>
</evidence>
<dbReference type="SUPFAM" id="SSF54373">
    <property type="entry name" value="FAD-linked reductases, C-terminal domain"/>
    <property type="match status" value="1"/>
</dbReference>
<accession>A0A7S3L7P9</accession>
<dbReference type="NCBIfam" id="NF008425">
    <property type="entry name" value="PRK11259.1"/>
    <property type="match status" value="1"/>
</dbReference>
<dbReference type="PANTHER" id="PTHR10961:SF7">
    <property type="entry name" value="FAD DEPENDENT OXIDOREDUCTASE DOMAIN-CONTAINING PROTEIN"/>
    <property type="match status" value="1"/>
</dbReference>
<dbReference type="InterPro" id="IPR036188">
    <property type="entry name" value="FAD/NAD-bd_sf"/>
</dbReference>
<evidence type="ECO:0000313" key="7">
    <source>
        <dbReference type="EMBL" id="CAE0414642.1"/>
    </source>
</evidence>
<evidence type="ECO:0000259" key="6">
    <source>
        <dbReference type="Pfam" id="PF01266"/>
    </source>
</evidence>
<organism evidence="7">
    <name type="scientific">Amphora coffeiformis</name>
    <dbReference type="NCBI Taxonomy" id="265554"/>
    <lineage>
        <taxon>Eukaryota</taxon>
        <taxon>Sar</taxon>
        <taxon>Stramenopiles</taxon>
        <taxon>Ochrophyta</taxon>
        <taxon>Bacillariophyta</taxon>
        <taxon>Bacillariophyceae</taxon>
        <taxon>Bacillariophycidae</taxon>
        <taxon>Thalassiophysales</taxon>
        <taxon>Catenulaceae</taxon>
        <taxon>Amphora</taxon>
    </lineage>
</organism>
<dbReference type="EMBL" id="HBIM01014999">
    <property type="protein sequence ID" value="CAE0414642.1"/>
    <property type="molecule type" value="Transcribed_RNA"/>
</dbReference>
<dbReference type="GO" id="GO:0050660">
    <property type="term" value="F:flavin adenine dinucleotide binding"/>
    <property type="evidence" value="ECO:0007669"/>
    <property type="project" value="InterPro"/>
</dbReference>
<dbReference type="AlphaFoldDB" id="A0A7S3L7P9"/>
<dbReference type="Pfam" id="PF01266">
    <property type="entry name" value="DAO"/>
    <property type="match status" value="1"/>
</dbReference>
<dbReference type="GO" id="GO:0008115">
    <property type="term" value="F:sarcosine oxidase activity"/>
    <property type="evidence" value="ECO:0007669"/>
    <property type="project" value="TreeGrafter"/>
</dbReference>
<reference evidence="7" key="1">
    <citation type="submission" date="2021-01" db="EMBL/GenBank/DDBJ databases">
        <authorList>
            <person name="Corre E."/>
            <person name="Pelletier E."/>
            <person name="Niang G."/>
            <person name="Scheremetjew M."/>
            <person name="Finn R."/>
            <person name="Kale V."/>
            <person name="Holt S."/>
            <person name="Cochrane G."/>
            <person name="Meng A."/>
            <person name="Brown T."/>
            <person name="Cohen L."/>
        </authorList>
    </citation>
    <scope>NUCLEOTIDE SEQUENCE</scope>
    <source>
        <strain evidence="7">CCMP127</strain>
    </source>
</reference>
<dbReference type="Gene3D" id="3.30.9.10">
    <property type="entry name" value="D-Amino Acid Oxidase, subunit A, domain 2"/>
    <property type="match status" value="1"/>
</dbReference>
<evidence type="ECO:0000256" key="3">
    <source>
        <dbReference type="ARBA" id="ARBA00022630"/>
    </source>
</evidence>
<dbReference type="InterPro" id="IPR045170">
    <property type="entry name" value="MTOX"/>
</dbReference>
<dbReference type="PANTHER" id="PTHR10961">
    <property type="entry name" value="PEROXISOMAL SARCOSINE OXIDASE"/>
    <property type="match status" value="1"/>
</dbReference>
<evidence type="ECO:0000256" key="1">
    <source>
        <dbReference type="ARBA" id="ARBA00001974"/>
    </source>
</evidence>
<dbReference type="SUPFAM" id="SSF51905">
    <property type="entry name" value="FAD/NAD(P)-binding domain"/>
    <property type="match status" value="1"/>
</dbReference>
<name>A0A7S3L7P9_9STRA</name>
<keyword evidence="4" id="KW-0274">FAD</keyword>
<gene>
    <name evidence="7" type="ORF">ACOF00016_LOCUS11868</name>
</gene>
<evidence type="ECO:0000256" key="5">
    <source>
        <dbReference type="ARBA" id="ARBA00023002"/>
    </source>
</evidence>
<keyword evidence="5" id="KW-0560">Oxidoreductase</keyword>
<dbReference type="Gene3D" id="3.50.50.60">
    <property type="entry name" value="FAD/NAD(P)-binding domain"/>
    <property type="match status" value="1"/>
</dbReference>
<evidence type="ECO:0000256" key="4">
    <source>
        <dbReference type="ARBA" id="ARBA00022827"/>
    </source>
</evidence>
<feature type="domain" description="FAD dependent oxidoreductase" evidence="6">
    <location>
        <begin position="3"/>
        <end position="404"/>
    </location>
</feature>
<proteinExistence type="inferred from homology"/>
<keyword evidence="3" id="KW-0285">Flavoprotein</keyword>
<protein>
    <recommendedName>
        <fullName evidence="6">FAD dependent oxidoreductase domain-containing protein</fullName>
    </recommendedName>
</protein>
<comment type="similarity">
    <text evidence="2">Belongs to the MSOX/MTOX family.</text>
</comment>